<evidence type="ECO:0000313" key="2">
    <source>
        <dbReference type="EnsemblPlants" id="OBART01G26060.1"/>
    </source>
</evidence>
<keyword evidence="3" id="KW-1185">Reference proteome</keyword>
<dbReference type="Proteomes" id="UP000026960">
    <property type="component" value="Chromosome 1"/>
</dbReference>
<accession>A0A0D3ESB8</accession>
<reference evidence="2" key="2">
    <citation type="submission" date="2015-03" db="UniProtKB">
        <authorList>
            <consortium name="EnsemblPlants"/>
        </authorList>
    </citation>
    <scope>IDENTIFICATION</scope>
</reference>
<feature type="compositionally biased region" description="Basic and acidic residues" evidence="1">
    <location>
        <begin position="52"/>
        <end position="73"/>
    </location>
</feature>
<protein>
    <submittedName>
        <fullName evidence="2">Uncharacterized protein</fullName>
    </submittedName>
</protein>
<dbReference type="PaxDb" id="65489-OBART01G26060.1"/>
<organism evidence="2">
    <name type="scientific">Oryza barthii</name>
    <dbReference type="NCBI Taxonomy" id="65489"/>
    <lineage>
        <taxon>Eukaryota</taxon>
        <taxon>Viridiplantae</taxon>
        <taxon>Streptophyta</taxon>
        <taxon>Embryophyta</taxon>
        <taxon>Tracheophyta</taxon>
        <taxon>Spermatophyta</taxon>
        <taxon>Magnoliopsida</taxon>
        <taxon>Liliopsida</taxon>
        <taxon>Poales</taxon>
        <taxon>Poaceae</taxon>
        <taxon>BOP clade</taxon>
        <taxon>Oryzoideae</taxon>
        <taxon>Oryzeae</taxon>
        <taxon>Oryzinae</taxon>
        <taxon>Oryza</taxon>
    </lineage>
</organism>
<feature type="region of interest" description="Disordered" evidence="1">
    <location>
        <begin position="1"/>
        <end position="102"/>
    </location>
</feature>
<evidence type="ECO:0000256" key="1">
    <source>
        <dbReference type="SAM" id="MobiDB-lite"/>
    </source>
</evidence>
<dbReference type="AlphaFoldDB" id="A0A0D3ESB8"/>
<evidence type="ECO:0000313" key="3">
    <source>
        <dbReference type="Proteomes" id="UP000026960"/>
    </source>
</evidence>
<name>A0A0D3ESB8_9ORYZ</name>
<dbReference type="HOGENOM" id="CLU_137044_0_0_1"/>
<proteinExistence type="predicted"/>
<dbReference type="EnsemblPlants" id="OBART01G26060.1">
    <property type="protein sequence ID" value="OBART01G26060.1"/>
    <property type="gene ID" value="OBART01G26060"/>
</dbReference>
<sequence>MVTSRFGERQPPRRLLGDDGGPSVHGDGFFDGGGPSIDGTTTTKKASKGSYRRQEGGRNPRMHEYNKNGEKFRSARGPGGGTSRTRPEAKKAVGVQSHPAKY</sequence>
<reference evidence="2" key="1">
    <citation type="journal article" date="2009" name="Rice">
        <title>De Novo Next Generation Sequencing of Plant Genomes.</title>
        <authorList>
            <person name="Rounsley S."/>
            <person name="Marri P.R."/>
            <person name="Yu Y."/>
            <person name="He R."/>
            <person name="Sisneros N."/>
            <person name="Goicoechea J.L."/>
            <person name="Lee S.J."/>
            <person name="Angelova A."/>
            <person name="Kudrna D."/>
            <person name="Luo M."/>
            <person name="Affourtit J."/>
            <person name="Desany B."/>
            <person name="Knight J."/>
            <person name="Niazi F."/>
            <person name="Egholm M."/>
            <person name="Wing R.A."/>
        </authorList>
    </citation>
    <scope>NUCLEOTIDE SEQUENCE [LARGE SCALE GENOMIC DNA]</scope>
    <source>
        <strain evidence="2">cv. IRGC 105608</strain>
    </source>
</reference>
<dbReference type="Gramene" id="OBART01G26060.1">
    <property type="protein sequence ID" value="OBART01G26060.1"/>
    <property type="gene ID" value="OBART01G26060"/>
</dbReference>
<feature type="compositionally biased region" description="Basic and acidic residues" evidence="1">
    <location>
        <begin position="1"/>
        <end position="17"/>
    </location>
</feature>